<proteinExistence type="predicted"/>
<dbReference type="OrthoDB" id="6020229at2759"/>
<dbReference type="AlphaFoldDB" id="A0A4Z2I0F0"/>
<dbReference type="EMBL" id="SRLO01000150">
    <property type="protein sequence ID" value="TNN71437.1"/>
    <property type="molecule type" value="Genomic_DNA"/>
</dbReference>
<sequence length="78" mass="8347">MALSLGKSKTGREALVPAEVKGNVKTPVTAVLTQHNIPTGDGELSTWQQPLLLTNTDTPMLEAQVLLLGPLVTRENQN</sequence>
<dbReference type="Proteomes" id="UP000314294">
    <property type="component" value="Unassembled WGS sequence"/>
</dbReference>
<evidence type="ECO:0000313" key="2">
    <source>
        <dbReference type="Proteomes" id="UP000314294"/>
    </source>
</evidence>
<keyword evidence="2" id="KW-1185">Reference proteome</keyword>
<reference evidence="1 2" key="1">
    <citation type="submission" date="2019-03" db="EMBL/GenBank/DDBJ databases">
        <title>First draft genome of Liparis tanakae, snailfish: a comprehensive survey of snailfish specific genes.</title>
        <authorList>
            <person name="Kim W."/>
            <person name="Song I."/>
            <person name="Jeong J.-H."/>
            <person name="Kim D."/>
            <person name="Kim S."/>
            <person name="Ryu S."/>
            <person name="Song J.Y."/>
            <person name="Lee S.K."/>
        </authorList>
    </citation>
    <scope>NUCLEOTIDE SEQUENCE [LARGE SCALE GENOMIC DNA]</scope>
    <source>
        <tissue evidence="1">Muscle</tissue>
    </source>
</reference>
<comment type="caution">
    <text evidence="1">The sequence shown here is derived from an EMBL/GenBank/DDBJ whole genome shotgun (WGS) entry which is preliminary data.</text>
</comment>
<accession>A0A4Z2I0F0</accession>
<evidence type="ECO:0000313" key="1">
    <source>
        <dbReference type="EMBL" id="TNN71437.1"/>
    </source>
</evidence>
<protein>
    <submittedName>
        <fullName evidence="1">Uncharacterized protein</fullName>
    </submittedName>
</protein>
<organism evidence="1 2">
    <name type="scientific">Liparis tanakae</name>
    <name type="common">Tanaka's snailfish</name>
    <dbReference type="NCBI Taxonomy" id="230148"/>
    <lineage>
        <taxon>Eukaryota</taxon>
        <taxon>Metazoa</taxon>
        <taxon>Chordata</taxon>
        <taxon>Craniata</taxon>
        <taxon>Vertebrata</taxon>
        <taxon>Euteleostomi</taxon>
        <taxon>Actinopterygii</taxon>
        <taxon>Neopterygii</taxon>
        <taxon>Teleostei</taxon>
        <taxon>Neoteleostei</taxon>
        <taxon>Acanthomorphata</taxon>
        <taxon>Eupercaria</taxon>
        <taxon>Perciformes</taxon>
        <taxon>Cottioidei</taxon>
        <taxon>Cottales</taxon>
        <taxon>Liparidae</taxon>
        <taxon>Liparis</taxon>
    </lineage>
</organism>
<name>A0A4Z2I0F0_9TELE</name>
<gene>
    <name evidence="1" type="ORF">EYF80_018386</name>
</gene>